<keyword evidence="4" id="KW-0408">Iron</keyword>
<evidence type="ECO:0000256" key="2">
    <source>
        <dbReference type="ARBA" id="ARBA00022691"/>
    </source>
</evidence>
<keyword evidence="3" id="KW-0479">Metal-binding</keyword>
<dbReference type="NCBIfam" id="TIGR04167">
    <property type="entry name" value="rSAM_SeCys"/>
    <property type="match status" value="1"/>
</dbReference>
<evidence type="ECO:0000256" key="5">
    <source>
        <dbReference type="ARBA" id="ARBA00023014"/>
    </source>
</evidence>
<dbReference type="InterPro" id="IPR007197">
    <property type="entry name" value="rSAM"/>
</dbReference>
<dbReference type="InterPro" id="IPR024521">
    <property type="entry name" value="ArsS-like_C"/>
</dbReference>
<feature type="domain" description="Arsenosugar biosynthesis radical SAM protein ArsS-like C-terminal" evidence="7">
    <location>
        <begin position="166"/>
        <end position="294"/>
    </location>
</feature>
<keyword evidence="9" id="KW-1185">Reference proteome</keyword>
<dbReference type="Pfam" id="PF12345">
    <property type="entry name" value="DUF3641"/>
    <property type="match status" value="1"/>
</dbReference>
<evidence type="ECO:0000256" key="3">
    <source>
        <dbReference type="ARBA" id="ARBA00022723"/>
    </source>
</evidence>
<dbReference type="SFLD" id="SFLDS00029">
    <property type="entry name" value="Radical_SAM"/>
    <property type="match status" value="1"/>
</dbReference>
<evidence type="ECO:0000256" key="1">
    <source>
        <dbReference type="ARBA" id="ARBA00001966"/>
    </source>
</evidence>
<reference evidence="8 9" key="1">
    <citation type="journal article" date="2016" name="C (Basel)">
        <title>Selective Growth of and Electricity Production by Marine Exoelectrogenic Bacteria in Self-Aggregated Hydrogel of Microbially Reduced Graphene Oxide.</title>
        <authorList>
            <person name="Yoshida N."/>
            <person name="Goto Y."/>
            <person name="Miyata Y."/>
        </authorList>
    </citation>
    <scope>NUCLEOTIDE SEQUENCE [LARGE SCALE GENOMIC DNA]</scope>
    <source>
        <strain evidence="8 9">NIT-T3</strain>
    </source>
</reference>
<evidence type="ECO:0000256" key="4">
    <source>
        <dbReference type="ARBA" id="ARBA00023004"/>
    </source>
</evidence>
<evidence type="ECO:0000259" key="7">
    <source>
        <dbReference type="Pfam" id="PF12345"/>
    </source>
</evidence>
<dbReference type="EMBL" id="AP024355">
    <property type="protein sequence ID" value="BCR03370.1"/>
    <property type="molecule type" value="Genomic_DNA"/>
</dbReference>
<evidence type="ECO:0000313" key="9">
    <source>
        <dbReference type="Proteomes" id="UP001319827"/>
    </source>
</evidence>
<dbReference type="Proteomes" id="UP001319827">
    <property type="component" value="Chromosome"/>
</dbReference>
<dbReference type="SUPFAM" id="SSF102114">
    <property type="entry name" value="Radical SAM enzymes"/>
    <property type="match status" value="1"/>
</dbReference>
<feature type="domain" description="Radical SAM core" evidence="6">
    <location>
        <begin position="11"/>
        <end position="146"/>
    </location>
</feature>
<keyword evidence="5" id="KW-0411">Iron-sulfur</keyword>
<dbReference type="PANTHER" id="PTHR43728:SF1">
    <property type="entry name" value="FE-S OXIDOREDUCTASE"/>
    <property type="match status" value="1"/>
</dbReference>
<evidence type="ECO:0000259" key="6">
    <source>
        <dbReference type="Pfam" id="PF04055"/>
    </source>
</evidence>
<dbReference type="InterPro" id="IPR013785">
    <property type="entry name" value="Aldolase_TIM"/>
</dbReference>
<accession>A0ABN6DTG3</accession>
<protein>
    <submittedName>
        <fullName evidence="8">Radical SAM/Cys-rich domain protein</fullName>
    </submittedName>
</protein>
<proteinExistence type="predicted"/>
<keyword evidence="2" id="KW-0949">S-adenosyl-L-methionine</keyword>
<evidence type="ECO:0000313" key="8">
    <source>
        <dbReference type="EMBL" id="BCR03370.1"/>
    </source>
</evidence>
<name>A0ABN6DTG3_9BACT</name>
<organism evidence="8 9">
    <name type="scientific">Desulfuromonas versatilis</name>
    <dbReference type="NCBI Taxonomy" id="2802975"/>
    <lineage>
        <taxon>Bacteria</taxon>
        <taxon>Pseudomonadati</taxon>
        <taxon>Thermodesulfobacteriota</taxon>
        <taxon>Desulfuromonadia</taxon>
        <taxon>Desulfuromonadales</taxon>
        <taxon>Desulfuromonadaceae</taxon>
        <taxon>Desulfuromonas</taxon>
    </lineage>
</organism>
<dbReference type="CDD" id="cd01335">
    <property type="entry name" value="Radical_SAM"/>
    <property type="match status" value="1"/>
</dbReference>
<comment type="cofactor">
    <cofactor evidence="1">
        <name>[4Fe-4S] cluster</name>
        <dbReference type="ChEBI" id="CHEBI:49883"/>
    </cofactor>
</comment>
<dbReference type="InterPro" id="IPR026351">
    <property type="entry name" value="rSAM_ArsS-like"/>
</dbReference>
<reference evidence="8 9" key="2">
    <citation type="journal article" date="2021" name="Int. J. Syst. Evol. Microbiol.">
        <title>Isolation and Polyphasic Characterization of Desulfuromonas versatilis sp. Nov., an Electrogenic Bacteria Capable of Versatile Metabolism Isolated from a Graphene Oxide-Reducing Enrichment Culture.</title>
        <authorList>
            <person name="Xie L."/>
            <person name="Yoshida N."/>
            <person name="Ishii S."/>
            <person name="Meng L."/>
        </authorList>
    </citation>
    <scope>NUCLEOTIDE SEQUENCE [LARGE SCALE GENOMIC DNA]</scope>
    <source>
        <strain evidence="8 9">NIT-T3</strain>
    </source>
</reference>
<dbReference type="Pfam" id="PF04055">
    <property type="entry name" value="Radical_SAM"/>
    <property type="match status" value="1"/>
</dbReference>
<gene>
    <name evidence="8" type="ORF">DESUT3_04390</name>
</gene>
<sequence>MRGETHTLQVNVGLLCNQACRHCHLEAGPTRREVMSRATMNDVIAYARRVRFEVIDITGGAPEMVPDIEYLIGELAPLTPRLMLRSNLTALGQEGRERLLELCVRQRVVIVSSFPATNPGQTDSQRGQGVWEQSIAMLRRLNEEGYGIEGSGLELDLVANPAGAFLPTSQQEAERKFKRDLERKFGIVFNHIYTFANMPLGRFRAWLEKSGNYRPYMEKLAQSFNPCTVSGLMCRTLVSVSWDGYLYDCDFNQAEGLPLGGEKIHVAMMPGLPEPGTPIAVGDHCYACTAGSGFT</sequence>
<dbReference type="InterPro" id="IPR058240">
    <property type="entry name" value="rSAM_sf"/>
</dbReference>
<dbReference type="PANTHER" id="PTHR43728">
    <property type="entry name" value="SLR0304 PROTEIN"/>
    <property type="match status" value="1"/>
</dbReference>
<dbReference type="Gene3D" id="3.20.20.70">
    <property type="entry name" value="Aldolase class I"/>
    <property type="match status" value="1"/>
</dbReference>